<proteinExistence type="predicted"/>
<keyword evidence="3" id="KW-1185">Reference proteome</keyword>
<organism evidence="2 3">
    <name type="scientific">Desulfuromusa kysingii</name>
    <dbReference type="NCBI Taxonomy" id="37625"/>
    <lineage>
        <taxon>Bacteria</taxon>
        <taxon>Pseudomonadati</taxon>
        <taxon>Thermodesulfobacteriota</taxon>
        <taxon>Desulfuromonadia</taxon>
        <taxon>Desulfuromonadales</taxon>
        <taxon>Geopsychrobacteraceae</taxon>
        <taxon>Desulfuromusa</taxon>
    </lineage>
</organism>
<evidence type="ECO:0000313" key="3">
    <source>
        <dbReference type="Proteomes" id="UP000199409"/>
    </source>
</evidence>
<dbReference type="Proteomes" id="UP000199409">
    <property type="component" value="Unassembled WGS sequence"/>
</dbReference>
<feature type="compositionally biased region" description="Basic residues" evidence="1">
    <location>
        <begin position="28"/>
        <end position="37"/>
    </location>
</feature>
<dbReference type="AlphaFoldDB" id="A0A1H3X4Y1"/>
<dbReference type="OrthoDB" id="5431835at2"/>
<gene>
    <name evidence="2" type="ORF">SAMN05660420_00820</name>
</gene>
<evidence type="ECO:0000313" key="2">
    <source>
        <dbReference type="EMBL" id="SDZ94283.1"/>
    </source>
</evidence>
<reference evidence="2 3" key="1">
    <citation type="submission" date="2016-10" db="EMBL/GenBank/DDBJ databases">
        <authorList>
            <person name="de Groot N.N."/>
        </authorList>
    </citation>
    <scope>NUCLEOTIDE SEQUENCE [LARGE SCALE GENOMIC DNA]</scope>
    <source>
        <strain evidence="2 3">DSM 7343</strain>
    </source>
</reference>
<evidence type="ECO:0000256" key="1">
    <source>
        <dbReference type="SAM" id="MobiDB-lite"/>
    </source>
</evidence>
<dbReference type="InterPro" id="IPR018636">
    <property type="entry name" value="DUF2058"/>
</dbReference>
<dbReference type="STRING" id="37625.SAMN05660420_00820"/>
<accession>A0A1H3X4Y1</accession>
<feature type="compositionally biased region" description="Low complexity" evidence="1">
    <location>
        <begin position="47"/>
        <end position="70"/>
    </location>
</feature>
<evidence type="ECO:0008006" key="4">
    <source>
        <dbReference type="Google" id="ProtNLM"/>
    </source>
</evidence>
<feature type="region of interest" description="Disordered" evidence="1">
    <location>
        <begin position="16"/>
        <end position="78"/>
    </location>
</feature>
<protein>
    <recommendedName>
        <fullName evidence="4">Nucleoprotein/polynucleotide-associated enzyme</fullName>
    </recommendedName>
</protein>
<dbReference type="Pfam" id="PF09831">
    <property type="entry name" value="DUF2058"/>
    <property type="match status" value="1"/>
</dbReference>
<dbReference type="RefSeq" id="WP_092345001.1">
    <property type="nucleotide sequence ID" value="NZ_FNQN01000002.1"/>
</dbReference>
<name>A0A1H3X4Y1_9BACT</name>
<sequence>MGLSLQEQLLKAGMVNKKQVKQAEHEKRVKNKKKRKYGAPAEDSAKIKLQQQQAELAKQQQKLSAEQNQQRQRKADQAAAKQLIKSNQLALDEGDVVYRYVASGKIKQISVTQDVADKLSAGRAGLAMGDKDVVLIPTEAVLKILKRDEDSILLYNDPAQVEDDYPSDW</sequence>
<dbReference type="EMBL" id="FNQN01000002">
    <property type="protein sequence ID" value="SDZ94283.1"/>
    <property type="molecule type" value="Genomic_DNA"/>
</dbReference>